<proteinExistence type="predicted"/>
<dbReference type="InterPro" id="IPR036890">
    <property type="entry name" value="HATPase_C_sf"/>
</dbReference>
<feature type="region of interest" description="Disordered" evidence="12">
    <location>
        <begin position="878"/>
        <end position="965"/>
    </location>
</feature>
<keyword evidence="10 13" id="KW-1133">Transmembrane helix</keyword>
<evidence type="ECO:0000259" key="14">
    <source>
        <dbReference type="PROSITE" id="PS50109"/>
    </source>
</evidence>
<evidence type="ECO:0000256" key="6">
    <source>
        <dbReference type="ARBA" id="ARBA00022692"/>
    </source>
</evidence>
<dbReference type="PROSITE" id="PS50109">
    <property type="entry name" value="HIS_KIN"/>
    <property type="match status" value="1"/>
</dbReference>
<feature type="compositionally biased region" description="Pro residues" evidence="12">
    <location>
        <begin position="647"/>
        <end position="657"/>
    </location>
</feature>
<feature type="compositionally biased region" description="Low complexity" evidence="12">
    <location>
        <begin position="1044"/>
        <end position="1062"/>
    </location>
</feature>
<sequence length="1069" mass="113674">MPIWSKLGLIMIVPIIATVVVGTNGLIDHLDTLNNANRAGDLANLTGYSGELVDTLQDERAAAVLLLGANAQTREQYNKAYTEVHQRVDRARGPYSRQRAGLDGLPNNFEKVLDRIDQGLGDLPGTRSQVFNNKLPLTDAARSYEGLINDLLDIRDSASQLAGDTDLSERMRAVAASARAKEFLSVRRVVVHRALIQGSMSPVLRTDYIATGTGQQQALQSFQAVANQAESELYQQTVAGSDQRQVENYLGWINGNTTDSMTGAPFGANEWDAAMVANAKLIRTVEAELDGDVVRLADQLRSDVQRRVFLETGLLLSMLLLAIFFAYLVARSMARSLRDLRQGALSIAQYGLPHAVARLRDPKVTGQLTPMQLANQIAEPLPVRSKDEFGQVTEAFNAVHLEAVRTAAEQAALRASVATMFVNLARRSQILVDRLIGHLDRLERGEEDPDRLAELFQLDHLATRMRRNDENLLVLAGADSTRVQRQPAALIDVLRAAQSEVEHYTRIEFGVIDRDLEVAAHAVNDLVHLVAELFDNATAFSPPDSQVMVEARRVGDRASLYVEDRGIGISAEQLADLNQRLATPPQVDVAVSRMMGLVVVARLAARHGVRVELRPGTERGMVAEVDLPISVLVPRTLSGRVQQPAGLPAPGPAPATPLPTIGTLPALGNAPSPAPAPRPGGSGNQVTLGGRPFEPGPRNGTPGSTGRPLPAWSDLTGVDVRANGSDAFTPRPATGQQADALPQRRATADEEPTGGGQPPVSGPPMSAPPVSAPPPRPAPAAPAPPAWPPVAGTEREVPTPPVPERLAAALDMTTELPRLPRSAGDPPAAPNGPSAPAGQPASAPAVHGRQRYADETMELPIFRELESAWFRTRRSVNDETAGGARASLGGPDDARTQQFAAVERSRPAVQKPAGTTGNAPMATNTGGTSHDNGAATNGSDGSAYAESLAGRRTPQPTGGWQTAADDGWRAAIAAKEVPVVETTQTGLPKRVPMAQLVPGGVEKPVTSVQRRTPEAVRGLLSAYHRGVQRGRSNHADSPSSGLEAAPGRQQSSQSGSGPLAGSRQKEHEG</sequence>
<dbReference type="GO" id="GO:0016020">
    <property type="term" value="C:membrane"/>
    <property type="evidence" value="ECO:0007669"/>
    <property type="project" value="UniProtKB-SubCell"/>
</dbReference>
<feature type="domain" description="Histidine kinase" evidence="14">
    <location>
        <begin position="526"/>
        <end position="631"/>
    </location>
</feature>
<dbReference type="EC" id="2.7.13.3" evidence="3"/>
<evidence type="ECO:0000256" key="11">
    <source>
        <dbReference type="ARBA" id="ARBA00023012"/>
    </source>
</evidence>
<dbReference type="GO" id="GO:0005524">
    <property type="term" value="F:ATP binding"/>
    <property type="evidence" value="ECO:0007669"/>
    <property type="project" value="UniProtKB-KW"/>
</dbReference>
<keyword evidence="16" id="KW-1185">Reference proteome</keyword>
<keyword evidence="11" id="KW-0902">Two-component regulatory system</keyword>
<dbReference type="Proteomes" id="UP000198906">
    <property type="component" value="Unassembled WGS sequence"/>
</dbReference>
<dbReference type="Pfam" id="PF02518">
    <property type="entry name" value="HATPase_c"/>
    <property type="match status" value="1"/>
</dbReference>
<evidence type="ECO:0000256" key="1">
    <source>
        <dbReference type="ARBA" id="ARBA00000085"/>
    </source>
</evidence>
<evidence type="ECO:0000313" key="16">
    <source>
        <dbReference type="Proteomes" id="UP000198906"/>
    </source>
</evidence>
<feature type="compositionally biased region" description="Low complexity" evidence="12">
    <location>
        <begin position="658"/>
        <end position="671"/>
    </location>
</feature>
<accession>A0A1C6RN17</accession>
<dbReference type="EMBL" id="FMHU01000001">
    <property type="protein sequence ID" value="SCL18592.1"/>
    <property type="molecule type" value="Genomic_DNA"/>
</dbReference>
<dbReference type="SUPFAM" id="SSF55874">
    <property type="entry name" value="ATPase domain of HSP90 chaperone/DNA topoisomerase II/histidine kinase"/>
    <property type="match status" value="1"/>
</dbReference>
<evidence type="ECO:0000256" key="7">
    <source>
        <dbReference type="ARBA" id="ARBA00022741"/>
    </source>
</evidence>
<dbReference type="Gene3D" id="6.10.340.10">
    <property type="match status" value="1"/>
</dbReference>
<evidence type="ECO:0000256" key="3">
    <source>
        <dbReference type="ARBA" id="ARBA00012438"/>
    </source>
</evidence>
<keyword evidence="8 15" id="KW-0418">Kinase</keyword>
<feature type="compositionally biased region" description="Polar residues" evidence="12">
    <location>
        <begin position="913"/>
        <end position="940"/>
    </location>
</feature>
<comment type="subcellular location">
    <subcellularLocation>
        <location evidence="2">Membrane</location>
    </subcellularLocation>
</comment>
<keyword evidence="4" id="KW-0597">Phosphoprotein</keyword>
<dbReference type="PANTHER" id="PTHR44936">
    <property type="entry name" value="SENSOR PROTEIN CREC"/>
    <property type="match status" value="1"/>
</dbReference>
<evidence type="ECO:0000256" key="10">
    <source>
        <dbReference type="ARBA" id="ARBA00022989"/>
    </source>
</evidence>
<keyword evidence="7" id="KW-0547">Nucleotide-binding</keyword>
<dbReference type="SMART" id="SM00387">
    <property type="entry name" value="HATPase_c"/>
    <property type="match status" value="1"/>
</dbReference>
<dbReference type="Pfam" id="PF00672">
    <property type="entry name" value="HAMP"/>
    <property type="match status" value="1"/>
</dbReference>
<name>A0A1C6RN17_9ACTN</name>
<keyword evidence="6 13" id="KW-0812">Transmembrane</keyword>
<feature type="compositionally biased region" description="Pro residues" evidence="12">
    <location>
        <begin position="760"/>
        <end position="788"/>
    </location>
</feature>
<organism evidence="15 16">
    <name type="scientific">Micromonospora inyonensis</name>
    <dbReference type="NCBI Taxonomy" id="47866"/>
    <lineage>
        <taxon>Bacteria</taxon>
        <taxon>Bacillati</taxon>
        <taxon>Actinomycetota</taxon>
        <taxon>Actinomycetes</taxon>
        <taxon>Micromonosporales</taxon>
        <taxon>Micromonosporaceae</taxon>
        <taxon>Micromonospora</taxon>
    </lineage>
</organism>
<feature type="region of interest" description="Disordered" evidence="12">
    <location>
        <begin position="642"/>
        <end position="852"/>
    </location>
</feature>
<dbReference type="PANTHER" id="PTHR44936:SF9">
    <property type="entry name" value="SENSOR PROTEIN CREC"/>
    <property type="match status" value="1"/>
</dbReference>
<keyword evidence="9" id="KW-0067">ATP-binding</keyword>
<keyword evidence="5" id="KW-0808">Transferase</keyword>
<evidence type="ECO:0000256" key="5">
    <source>
        <dbReference type="ARBA" id="ARBA00022679"/>
    </source>
</evidence>
<dbReference type="InterPro" id="IPR005467">
    <property type="entry name" value="His_kinase_dom"/>
</dbReference>
<dbReference type="Pfam" id="PF08376">
    <property type="entry name" value="NIT"/>
    <property type="match status" value="1"/>
</dbReference>
<feature type="transmembrane region" description="Helical" evidence="13">
    <location>
        <begin position="308"/>
        <end position="330"/>
    </location>
</feature>
<dbReference type="GO" id="GO:0004673">
    <property type="term" value="F:protein histidine kinase activity"/>
    <property type="evidence" value="ECO:0007669"/>
    <property type="project" value="UniProtKB-EC"/>
</dbReference>
<evidence type="ECO:0000256" key="12">
    <source>
        <dbReference type="SAM" id="MobiDB-lite"/>
    </source>
</evidence>
<feature type="compositionally biased region" description="Low complexity" evidence="12">
    <location>
        <begin position="822"/>
        <end position="845"/>
    </location>
</feature>
<evidence type="ECO:0000256" key="9">
    <source>
        <dbReference type="ARBA" id="ARBA00022840"/>
    </source>
</evidence>
<dbReference type="CDD" id="cd06225">
    <property type="entry name" value="HAMP"/>
    <property type="match status" value="1"/>
</dbReference>
<dbReference type="InterPro" id="IPR003594">
    <property type="entry name" value="HATPase_dom"/>
</dbReference>
<dbReference type="InterPro" id="IPR050980">
    <property type="entry name" value="2C_sensor_his_kinase"/>
</dbReference>
<evidence type="ECO:0000256" key="2">
    <source>
        <dbReference type="ARBA" id="ARBA00004370"/>
    </source>
</evidence>
<dbReference type="STRING" id="47866.GA0074694_2404"/>
<comment type="catalytic activity">
    <reaction evidence="1">
        <text>ATP + protein L-histidine = ADP + protein N-phospho-L-histidine.</text>
        <dbReference type="EC" id="2.7.13.3"/>
    </reaction>
</comment>
<dbReference type="Gene3D" id="3.30.565.10">
    <property type="entry name" value="Histidine kinase-like ATPase, C-terminal domain"/>
    <property type="match status" value="1"/>
</dbReference>
<reference evidence="16" key="1">
    <citation type="submission" date="2016-06" db="EMBL/GenBank/DDBJ databases">
        <authorList>
            <person name="Varghese N."/>
        </authorList>
    </citation>
    <scope>NUCLEOTIDE SEQUENCE [LARGE SCALE GENOMIC DNA]</scope>
    <source>
        <strain evidence="16">DSM 46123</strain>
    </source>
</reference>
<keyword evidence="13" id="KW-0472">Membrane</keyword>
<evidence type="ECO:0000313" key="15">
    <source>
        <dbReference type="EMBL" id="SCL18592.1"/>
    </source>
</evidence>
<dbReference type="InterPro" id="IPR003660">
    <property type="entry name" value="HAMP_dom"/>
</dbReference>
<feature type="transmembrane region" description="Helical" evidence="13">
    <location>
        <begin position="7"/>
        <end position="27"/>
    </location>
</feature>
<dbReference type="InterPro" id="IPR013587">
    <property type="entry name" value="Nitrate/nitrite_sensing"/>
</dbReference>
<feature type="region of interest" description="Disordered" evidence="12">
    <location>
        <begin position="1019"/>
        <end position="1069"/>
    </location>
</feature>
<evidence type="ECO:0000256" key="13">
    <source>
        <dbReference type="SAM" id="Phobius"/>
    </source>
</evidence>
<gene>
    <name evidence="15" type="ORF">GA0074694_2404</name>
</gene>
<dbReference type="GO" id="GO:0000160">
    <property type="term" value="P:phosphorelay signal transduction system"/>
    <property type="evidence" value="ECO:0007669"/>
    <property type="project" value="UniProtKB-KW"/>
</dbReference>
<evidence type="ECO:0000256" key="4">
    <source>
        <dbReference type="ARBA" id="ARBA00022553"/>
    </source>
</evidence>
<protein>
    <recommendedName>
        <fullName evidence="3">histidine kinase</fullName>
        <ecNumber evidence="3">2.7.13.3</ecNumber>
    </recommendedName>
</protein>
<evidence type="ECO:0000256" key="8">
    <source>
        <dbReference type="ARBA" id="ARBA00022777"/>
    </source>
</evidence>
<dbReference type="SMART" id="SM00304">
    <property type="entry name" value="HAMP"/>
    <property type="match status" value="1"/>
</dbReference>
<dbReference type="AlphaFoldDB" id="A0A1C6RN17"/>